<organism evidence="9 10">
    <name type="scientific">Neotoma lepida</name>
    <name type="common">Desert woodrat</name>
    <dbReference type="NCBI Taxonomy" id="56216"/>
    <lineage>
        <taxon>Eukaryota</taxon>
        <taxon>Metazoa</taxon>
        <taxon>Chordata</taxon>
        <taxon>Craniata</taxon>
        <taxon>Vertebrata</taxon>
        <taxon>Euteleostomi</taxon>
        <taxon>Mammalia</taxon>
        <taxon>Eutheria</taxon>
        <taxon>Euarchontoglires</taxon>
        <taxon>Glires</taxon>
        <taxon>Rodentia</taxon>
        <taxon>Myomorpha</taxon>
        <taxon>Muroidea</taxon>
        <taxon>Cricetidae</taxon>
        <taxon>Neotominae</taxon>
        <taxon>Neotoma</taxon>
    </lineage>
</organism>
<feature type="transmembrane region" description="Helical" evidence="8">
    <location>
        <begin position="175"/>
        <end position="198"/>
    </location>
</feature>
<dbReference type="PROSITE" id="PS01346">
    <property type="entry name" value="CLAUDIN"/>
    <property type="match status" value="1"/>
</dbReference>
<dbReference type="PRINTS" id="PR01077">
    <property type="entry name" value="CLAUDIN"/>
</dbReference>
<reference evidence="9 10" key="1">
    <citation type="submission" date="2016-06" db="EMBL/GenBank/DDBJ databases">
        <title>The Draft Genome Sequence and Annotation of the Desert Woodrat Neotoma lepida.</title>
        <authorList>
            <person name="Campbell M."/>
            <person name="Oakeson K.F."/>
            <person name="Yandell M."/>
            <person name="Halpert J.R."/>
            <person name="Dearing D."/>
        </authorList>
    </citation>
    <scope>NUCLEOTIDE SEQUENCE [LARGE SCALE GENOMIC DNA]</scope>
    <source>
        <strain evidence="9">417</strain>
        <tissue evidence="9">Liver</tissue>
    </source>
</reference>
<keyword evidence="2 8" id="KW-0796">Tight junction</keyword>
<dbReference type="Gene3D" id="1.20.140.150">
    <property type="match status" value="1"/>
</dbReference>
<dbReference type="OrthoDB" id="9631439at2759"/>
<dbReference type="GO" id="GO:0005198">
    <property type="term" value="F:structural molecule activity"/>
    <property type="evidence" value="ECO:0007669"/>
    <property type="project" value="InterPro"/>
</dbReference>
<comment type="caution">
    <text evidence="8">Lacks conserved residue(s) required for the propagation of feature annotation.</text>
</comment>
<evidence type="ECO:0000256" key="3">
    <source>
        <dbReference type="ARBA" id="ARBA00022475"/>
    </source>
</evidence>
<keyword evidence="3 8" id="KW-1003">Cell membrane</keyword>
<evidence type="ECO:0000256" key="8">
    <source>
        <dbReference type="RuleBase" id="RU060637"/>
    </source>
</evidence>
<evidence type="ECO:0000256" key="1">
    <source>
        <dbReference type="ARBA" id="ARBA00008295"/>
    </source>
</evidence>
<keyword evidence="6 8" id="KW-1133">Transmembrane helix</keyword>
<comment type="similarity">
    <text evidence="1 8">Belongs to the claudin family.</text>
</comment>
<keyword evidence="7 8" id="KW-0472">Membrane</keyword>
<dbReference type="EMBL" id="LZPO01036053">
    <property type="protein sequence ID" value="OBS75627.1"/>
    <property type="molecule type" value="Genomic_DNA"/>
</dbReference>
<gene>
    <name evidence="9" type="ORF">A6R68_17917</name>
</gene>
<evidence type="ECO:0000256" key="4">
    <source>
        <dbReference type="ARBA" id="ARBA00022692"/>
    </source>
</evidence>
<dbReference type="InterPro" id="IPR017974">
    <property type="entry name" value="Claudin_CS"/>
</dbReference>
<feature type="transmembrane region" description="Helical" evidence="8">
    <location>
        <begin position="133"/>
        <end position="155"/>
    </location>
</feature>
<evidence type="ECO:0000313" key="10">
    <source>
        <dbReference type="Proteomes" id="UP000092124"/>
    </source>
</evidence>
<dbReference type="GO" id="GO:0005923">
    <property type="term" value="C:bicellular tight junction"/>
    <property type="evidence" value="ECO:0007669"/>
    <property type="project" value="UniProtKB-SubCell"/>
</dbReference>
<dbReference type="AlphaFoldDB" id="A0A1A6HDB2"/>
<dbReference type="InterPro" id="IPR004031">
    <property type="entry name" value="PMP22/EMP/MP20/Claudin"/>
</dbReference>
<evidence type="ECO:0000313" key="9">
    <source>
        <dbReference type="EMBL" id="OBS75627.1"/>
    </source>
</evidence>
<name>A0A1A6HDB2_NEOLE</name>
<dbReference type="STRING" id="56216.A0A1A6HDB2"/>
<dbReference type="Pfam" id="PF00822">
    <property type="entry name" value="PMP22_Claudin"/>
    <property type="match status" value="1"/>
</dbReference>
<comment type="caution">
    <text evidence="9">The sequence shown here is derived from an EMBL/GenBank/DDBJ whole genome shotgun (WGS) entry which is preliminary data.</text>
</comment>
<keyword evidence="10" id="KW-1185">Reference proteome</keyword>
<evidence type="ECO:0000256" key="2">
    <source>
        <dbReference type="ARBA" id="ARBA00022427"/>
    </source>
</evidence>
<accession>A0A1A6HDB2</accession>
<comment type="subcellular location">
    <subcellularLocation>
        <location evidence="8">Cell junction</location>
        <location evidence="8">Tight junction</location>
    </subcellularLocation>
    <subcellularLocation>
        <location evidence="8">Cell membrane</location>
        <topology evidence="8">Multi-pass membrane protein</topology>
    </subcellularLocation>
</comment>
<dbReference type="Proteomes" id="UP000092124">
    <property type="component" value="Unassembled WGS sequence"/>
</dbReference>
<keyword evidence="4 8" id="KW-0812">Transmembrane</keyword>
<proteinExistence type="inferred from homology"/>
<dbReference type="PANTHER" id="PTHR12002">
    <property type="entry name" value="CLAUDIN"/>
    <property type="match status" value="1"/>
</dbReference>
<evidence type="ECO:0000256" key="7">
    <source>
        <dbReference type="ARBA" id="ARBA00023136"/>
    </source>
</evidence>
<comment type="function">
    <text evidence="8">Claudins function as major constituents of the tight junction complexes that regulate the permeability of epithelia.</text>
</comment>
<sequence length="210" mass="23269">MKRQWQLKDESSLFQLQGGPVSKDSSTKLAEGSFSLAMLAWIGTIVCCGLPKWRVKKISERKVIWEGLWYLCEDDGLSSLSCMPYNSRPVLPLDLQVSEFWLSSASSSPHKLITSLSNININNEEKIMMAESVLFLVTGLLLLVPVSWVTHNVILSIANPQMVSQWKPEMGASPYLGWLSSLLLLLRGALLGGALLWCKDPTNSDKAQSS</sequence>
<evidence type="ECO:0000256" key="6">
    <source>
        <dbReference type="ARBA" id="ARBA00022989"/>
    </source>
</evidence>
<protein>
    <recommendedName>
        <fullName evidence="8">Claudin</fullName>
    </recommendedName>
</protein>
<keyword evidence="5 8" id="KW-0965">Cell junction</keyword>
<dbReference type="GO" id="GO:0005886">
    <property type="term" value="C:plasma membrane"/>
    <property type="evidence" value="ECO:0007669"/>
    <property type="project" value="UniProtKB-SubCell"/>
</dbReference>
<dbReference type="InterPro" id="IPR006187">
    <property type="entry name" value="Claudin"/>
</dbReference>
<evidence type="ECO:0000256" key="5">
    <source>
        <dbReference type="ARBA" id="ARBA00022949"/>
    </source>
</evidence>